<organism evidence="2">
    <name type="scientific">Anthurium amnicola</name>
    <dbReference type="NCBI Taxonomy" id="1678845"/>
    <lineage>
        <taxon>Eukaryota</taxon>
        <taxon>Viridiplantae</taxon>
        <taxon>Streptophyta</taxon>
        <taxon>Embryophyta</taxon>
        <taxon>Tracheophyta</taxon>
        <taxon>Spermatophyta</taxon>
        <taxon>Magnoliopsida</taxon>
        <taxon>Liliopsida</taxon>
        <taxon>Araceae</taxon>
        <taxon>Pothoideae</taxon>
        <taxon>Potheae</taxon>
        <taxon>Anthurium</taxon>
    </lineage>
</organism>
<dbReference type="InterPro" id="IPR036758">
    <property type="entry name" value="At5g01610-like"/>
</dbReference>
<proteinExistence type="predicted"/>
<dbReference type="EMBL" id="GDJX01018040">
    <property type="protein sequence ID" value="JAT49896.1"/>
    <property type="molecule type" value="Transcribed_RNA"/>
</dbReference>
<sequence length="178" mass="19554">MAQATIEAHREGAEIYTGDALCQEKSLELLREFHLPLGLLPLEDVQEVGYHQESGFVWLRQKKARTHNFRKASRLVSYATDVTAFVEDRRMRRVTGVKSKELLIWVTISEFFLDPKDFSKVTFKTPAGLSRTFPASAFDLDADSPAAKYKQPDAAPAAAPAPEVPPPAAAAPAAADAN</sequence>
<dbReference type="SUPFAM" id="SSF141562">
    <property type="entry name" value="At5g01610-like"/>
    <property type="match status" value="1"/>
</dbReference>
<reference evidence="2" key="1">
    <citation type="submission" date="2015-07" db="EMBL/GenBank/DDBJ databases">
        <title>Transcriptome Assembly of Anthurium amnicola.</title>
        <authorList>
            <person name="Suzuki J."/>
        </authorList>
    </citation>
    <scope>NUCLEOTIDE SEQUENCE</scope>
</reference>
<feature type="compositionally biased region" description="Low complexity" evidence="1">
    <location>
        <begin position="147"/>
        <end position="161"/>
    </location>
</feature>
<dbReference type="Pfam" id="PF04398">
    <property type="entry name" value="DUF538"/>
    <property type="match status" value="1"/>
</dbReference>
<protein>
    <submittedName>
        <fullName evidence="2">Uncharacterized protein At5g01610</fullName>
    </submittedName>
</protein>
<dbReference type="AlphaFoldDB" id="A0A1D1Y5M6"/>
<dbReference type="Gene3D" id="2.30.240.10">
    <property type="entry name" value="At5g01610-like"/>
    <property type="match status" value="1"/>
</dbReference>
<gene>
    <name evidence="2" type="primary">At5g01610_1</name>
    <name evidence="2" type="ORF">g.108780</name>
</gene>
<evidence type="ECO:0000313" key="2">
    <source>
        <dbReference type="EMBL" id="JAT49896.1"/>
    </source>
</evidence>
<name>A0A1D1Y5M6_9ARAE</name>
<accession>A0A1D1Y5M6</accession>
<evidence type="ECO:0000256" key="1">
    <source>
        <dbReference type="SAM" id="MobiDB-lite"/>
    </source>
</evidence>
<dbReference type="InterPro" id="IPR007493">
    <property type="entry name" value="DUF538"/>
</dbReference>
<dbReference type="PANTHER" id="PTHR31676:SF201">
    <property type="entry name" value="OS01G0210600 PROTEIN"/>
    <property type="match status" value="1"/>
</dbReference>
<feature type="region of interest" description="Disordered" evidence="1">
    <location>
        <begin position="147"/>
        <end position="178"/>
    </location>
</feature>
<dbReference type="PANTHER" id="PTHR31676">
    <property type="entry name" value="T31J12.3 PROTEIN-RELATED"/>
    <property type="match status" value="1"/>
</dbReference>